<feature type="compositionally biased region" description="Basic and acidic residues" evidence="1">
    <location>
        <begin position="87"/>
        <end position="96"/>
    </location>
</feature>
<dbReference type="EMBL" id="ML178818">
    <property type="protein sequence ID" value="TFL04890.1"/>
    <property type="molecule type" value="Genomic_DNA"/>
</dbReference>
<feature type="compositionally biased region" description="Basic residues" evidence="1">
    <location>
        <begin position="97"/>
        <end position="107"/>
    </location>
</feature>
<evidence type="ECO:0000313" key="3">
    <source>
        <dbReference type="Proteomes" id="UP000305067"/>
    </source>
</evidence>
<evidence type="ECO:0000256" key="1">
    <source>
        <dbReference type="SAM" id="MobiDB-lite"/>
    </source>
</evidence>
<proteinExistence type="predicted"/>
<feature type="compositionally biased region" description="Basic and acidic residues" evidence="1">
    <location>
        <begin position="130"/>
        <end position="144"/>
    </location>
</feature>
<protein>
    <submittedName>
        <fullName evidence="2">Uncharacterized protein</fullName>
    </submittedName>
</protein>
<dbReference type="AlphaFoldDB" id="A0A5C3QVS0"/>
<evidence type="ECO:0000313" key="2">
    <source>
        <dbReference type="EMBL" id="TFL04890.1"/>
    </source>
</evidence>
<feature type="region of interest" description="Disordered" evidence="1">
    <location>
        <begin position="76"/>
        <end position="146"/>
    </location>
</feature>
<organism evidence="2 3">
    <name type="scientific">Pterulicium gracile</name>
    <dbReference type="NCBI Taxonomy" id="1884261"/>
    <lineage>
        <taxon>Eukaryota</taxon>
        <taxon>Fungi</taxon>
        <taxon>Dikarya</taxon>
        <taxon>Basidiomycota</taxon>
        <taxon>Agaricomycotina</taxon>
        <taxon>Agaricomycetes</taxon>
        <taxon>Agaricomycetidae</taxon>
        <taxon>Agaricales</taxon>
        <taxon>Pleurotineae</taxon>
        <taxon>Pterulaceae</taxon>
        <taxon>Pterulicium</taxon>
    </lineage>
</organism>
<sequence>MDPVAPKAKEYTGRCRTTLLLPNSTTISTQTSKSWVVMSPSNKSQNVPGYSKRVQGVSQKIFSRPTLEIEMTLAEVQSSAQCKGKGRQTDSVDKRGASKQRPRKGSTKRNVAQFLDTEVAVDGEENNNNENKKDADISEPEEGRSIPFQSLLGLDEGDCAEMVAADIEARHRASRPSQM</sequence>
<gene>
    <name evidence="2" type="ORF">BDV98DRAFT_580881</name>
</gene>
<name>A0A5C3QVS0_9AGAR</name>
<keyword evidence="3" id="KW-1185">Reference proteome</keyword>
<dbReference type="Proteomes" id="UP000305067">
    <property type="component" value="Unassembled WGS sequence"/>
</dbReference>
<reference evidence="2 3" key="1">
    <citation type="journal article" date="2019" name="Nat. Ecol. Evol.">
        <title>Megaphylogeny resolves global patterns of mushroom evolution.</title>
        <authorList>
            <person name="Varga T."/>
            <person name="Krizsan K."/>
            <person name="Foldi C."/>
            <person name="Dima B."/>
            <person name="Sanchez-Garcia M."/>
            <person name="Sanchez-Ramirez S."/>
            <person name="Szollosi G.J."/>
            <person name="Szarkandi J.G."/>
            <person name="Papp V."/>
            <person name="Albert L."/>
            <person name="Andreopoulos W."/>
            <person name="Angelini C."/>
            <person name="Antonin V."/>
            <person name="Barry K.W."/>
            <person name="Bougher N.L."/>
            <person name="Buchanan P."/>
            <person name="Buyck B."/>
            <person name="Bense V."/>
            <person name="Catcheside P."/>
            <person name="Chovatia M."/>
            <person name="Cooper J."/>
            <person name="Damon W."/>
            <person name="Desjardin D."/>
            <person name="Finy P."/>
            <person name="Geml J."/>
            <person name="Haridas S."/>
            <person name="Hughes K."/>
            <person name="Justo A."/>
            <person name="Karasinski D."/>
            <person name="Kautmanova I."/>
            <person name="Kiss B."/>
            <person name="Kocsube S."/>
            <person name="Kotiranta H."/>
            <person name="LaButti K.M."/>
            <person name="Lechner B.E."/>
            <person name="Liimatainen K."/>
            <person name="Lipzen A."/>
            <person name="Lukacs Z."/>
            <person name="Mihaltcheva S."/>
            <person name="Morgado L.N."/>
            <person name="Niskanen T."/>
            <person name="Noordeloos M.E."/>
            <person name="Ohm R.A."/>
            <person name="Ortiz-Santana B."/>
            <person name="Ovrebo C."/>
            <person name="Racz N."/>
            <person name="Riley R."/>
            <person name="Savchenko A."/>
            <person name="Shiryaev A."/>
            <person name="Soop K."/>
            <person name="Spirin V."/>
            <person name="Szebenyi C."/>
            <person name="Tomsovsky M."/>
            <person name="Tulloss R.E."/>
            <person name="Uehling J."/>
            <person name="Grigoriev I.V."/>
            <person name="Vagvolgyi C."/>
            <person name="Papp T."/>
            <person name="Martin F.M."/>
            <person name="Miettinen O."/>
            <person name="Hibbett D.S."/>
            <person name="Nagy L.G."/>
        </authorList>
    </citation>
    <scope>NUCLEOTIDE SEQUENCE [LARGE SCALE GENOMIC DNA]</scope>
    <source>
        <strain evidence="2 3">CBS 309.79</strain>
    </source>
</reference>
<accession>A0A5C3QVS0</accession>